<feature type="compositionally biased region" description="Basic and acidic residues" evidence="11">
    <location>
        <begin position="376"/>
        <end position="388"/>
    </location>
</feature>
<dbReference type="PROSITE" id="PS50157">
    <property type="entry name" value="ZINC_FINGER_C2H2_2"/>
    <property type="match status" value="2"/>
</dbReference>
<keyword evidence="8" id="KW-0804">Transcription</keyword>
<evidence type="ECO:0000256" key="4">
    <source>
        <dbReference type="ARBA" id="ARBA00022771"/>
    </source>
</evidence>
<keyword evidence="4 10" id="KW-0863">Zinc-finger</keyword>
<dbReference type="GO" id="GO:0010468">
    <property type="term" value="P:regulation of gene expression"/>
    <property type="evidence" value="ECO:0007669"/>
    <property type="project" value="TreeGrafter"/>
</dbReference>
<dbReference type="KEGG" id="vpo:Kpol_1018p35"/>
<keyword evidence="2" id="KW-0479">Metal-binding</keyword>
<evidence type="ECO:0000256" key="2">
    <source>
        <dbReference type="ARBA" id="ARBA00022723"/>
    </source>
</evidence>
<keyword evidence="6" id="KW-0805">Transcription regulation</keyword>
<evidence type="ECO:0000313" key="13">
    <source>
        <dbReference type="EMBL" id="EDO19506.1"/>
    </source>
</evidence>
<feature type="domain" description="C2H2-type" evidence="12">
    <location>
        <begin position="458"/>
        <end position="485"/>
    </location>
</feature>
<dbReference type="FunFam" id="3.30.160.60:FF:000030">
    <property type="entry name" value="Zinc finger protein 628"/>
    <property type="match status" value="1"/>
</dbReference>
<evidence type="ECO:0000256" key="6">
    <source>
        <dbReference type="ARBA" id="ARBA00023015"/>
    </source>
</evidence>
<dbReference type="Proteomes" id="UP000000267">
    <property type="component" value="Unassembled WGS sequence"/>
</dbReference>
<dbReference type="AlphaFoldDB" id="A7TDN6"/>
<dbReference type="EMBL" id="DS480378">
    <property type="protein sequence ID" value="EDO19506.1"/>
    <property type="molecule type" value="Genomic_DNA"/>
</dbReference>
<accession>A7TDN6</accession>
<feature type="domain" description="C2H2-type" evidence="12">
    <location>
        <begin position="486"/>
        <end position="515"/>
    </location>
</feature>
<dbReference type="InParanoid" id="A7TDN6"/>
<dbReference type="GO" id="GO:0005634">
    <property type="term" value="C:nucleus"/>
    <property type="evidence" value="ECO:0007669"/>
    <property type="project" value="UniProtKB-SubCell"/>
</dbReference>
<dbReference type="PANTHER" id="PTHR16515">
    <property type="entry name" value="PR DOMAIN ZINC FINGER PROTEIN"/>
    <property type="match status" value="1"/>
</dbReference>
<dbReference type="RefSeq" id="XP_001647364.1">
    <property type="nucleotide sequence ID" value="XM_001647314.1"/>
</dbReference>
<dbReference type="GO" id="GO:0003677">
    <property type="term" value="F:DNA binding"/>
    <property type="evidence" value="ECO:0007669"/>
    <property type="project" value="UniProtKB-KW"/>
</dbReference>
<reference evidence="13 14" key="1">
    <citation type="journal article" date="2007" name="Proc. Natl. Acad. Sci. U.S.A.">
        <title>Independent sorting-out of thousands of duplicated gene pairs in two yeast species descended from a whole-genome duplication.</title>
        <authorList>
            <person name="Scannell D.R."/>
            <person name="Frank A.C."/>
            <person name="Conant G.C."/>
            <person name="Byrne K.P."/>
            <person name="Woolfit M."/>
            <person name="Wolfe K.H."/>
        </authorList>
    </citation>
    <scope>NUCLEOTIDE SEQUENCE [LARGE SCALE GENOMIC DNA]</scope>
    <source>
        <strain evidence="14">ATCC 22028 / DSM 70294 / BCRC 21397 / CBS 2163 / NBRC 10782 / NRRL Y-8283 / UCD 57-17</strain>
    </source>
</reference>
<keyword evidence="9" id="KW-0539">Nucleus</keyword>
<evidence type="ECO:0000256" key="1">
    <source>
        <dbReference type="ARBA" id="ARBA00004123"/>
    </source>
</evidence>
<evidence type="ECO:0000313" key="14">
    <source>
        <dbReference type="Proteomes" id="UP000000267"/>
    </source>
</evidence>
<gene>
    <name evidence="13" type="ORF">Kpol_1018p35</name>
</gene>
<dbReference type="InterPro" id="IPR050331">
    <property type="entry name" value="Zinc_finger"/>
</dbReference>
<dbReference type="Gene3D" id="3.30.160.60">
    <property type="entry name" value="Classic Zinc Finger"/>
    <property type="match status" value="2"/>
</dbReference>
<dbReference type="PhylomeDB" id="A7TDN6"/>
<sequence>MNNGNPFDDKYFTQHQGKNADIDSLRNTSIIPKNSTPFNVNYNNTNNLSRSPTHVSNISGGLPKSGDCMPSNIYPTNNTITNRTNYNHDSTSNNINNSKIFQLVNNDSIQLPNGISSTSNLPNPNSKVSNSHQMLYQNYNNSNMHYRNNSSCGEFSSNHSIDCNGPMKPHLIRRRKTIDNSHRNNIIEPGFQTGINYDSGIMDKNHLSLEDIKFQNVGEVRPNIMKQKLPIMFPSLSGSPVMNSPFILNDNQSIERNSNYGNLLANFSNLPNHSQSFGHHGLSSTKDMSSGSHMIPNLKPSREEERSMKINDYVSKLDIVETGERMESMVNRHNDTDCNSKISSHGDGFRNDNIQSNSTNNGSSQKLNKNTIGDTSEEKSESDLKGLEETVESTLSNLMQSHDYSMVMDWLTHNFVRTYSLHQLQQSSSSTGSTGSSGDIDQKNMFQYPNKEKKQVSYQCPVCGKSVSRASSLHSHMFIHTNARPYKCQWEGCNKTFNVKSNLNRHTKLHIKKQQKK</sequence>
<evidence type="ECO:0000256" key="10">
    <source>
        <dbReference type="PROSITE-ProRule" id="PRU00042"/>
    </source>
</evidence>
<protein>
    <recommendedName>
        <fullName evidence="12">C2H2-type domain-containing protein</fullName>
    </recommendedName>
</protein>
<proteinExistence type="predicted"/>
<feature type="compositionally biased region" description="Polar residues" evidence="11">
    <location>
        <begin position="352"/>
        <end position="374"/>
    </location>
</feature>
<dbReference type="Pfam" id="PF00096">
    <property type="entry name" value="zf-C2H2"/>
    <property type="match status" value="2"/>
</dbReference>
<keyword evidence="3" id="KW-0677">Repeat</keyword>
<comment type="subcellular location">
    <subcellularLocation>
        <location evidence="1">Nucleus</location>
    </subcellularLocation>
</comment>
<organism evidence="14">
    <name type="scientific">Vanderwaltozyma polyspora (strain ATCC 22028 / DSM 70294 / BCRC 21397 / CBS 2163 / NBRC 10782 / NRRL Y-8283 / UCD 57-17)</name>
    <name type="common">Kluyveromyces polysporus</name>
    <dbReference type="NCBI Taxonomy" id="436907"/>
    <lineage>
        <taxon>Eukaryota</taxon>
        <taxon>Fungi</taxon>
        <taxon>Dikarya</taxon>
        <taxon>Ascomycota</taxon>
        <taxon>Saccharomycotina</taxon>
        <taxon>Saccharomycetes</taxon>
        <taxon>Saccharomycetales</taxon>
        <taxon>Saccharomycetaceae</taxon>
        <taxon>Vanderwaltozyma</taxon>
    </lineage>
</organism>
<dbReference type="STRING" id="436907.A7TDN6"/>
<dbReference type="GO" id="GO:0008270">
    <property type="term" value="F:zinc ion binding"/>
    <property type="evidence" value="ECO:0007669"/>
    <property type="project" value="UniProtKB-KW"/>
</dbReference>
<keyword evidence="5" id="KW-0862">Zinc</keyword>
<evidence type="ECO:0000256" key="9">
    <source>
        <dbReference type="ARBA" id="ARBA00023242"/>
    </source>
</evidence>
<evidence type="ECO:0000259" key="12">
    <source>
        <dbReference type="PROSITE" id="PS50157"/>
    </source>
</evidence>
<feature type="compositionally biased region" description="Polar residues" evidence="11">
    <location>
        <begin position="276"/>
        <end position="292"/>
    </location>
</feature>
<dbReference type="HOGENOM" id="CLU_526984_0_0_1"/>
<evidence type="ECO:0000256" key="7">
    <source>
        <dbReference type="ARBA" id="ARBA00023125"/>
    </source>
</evidence>
<evidence type="ECO:0000256" key="11">
    <source>
        <dbReference type="SAM" id="MobiDB-lite"/>
    </source>
</evidence>
<keyword evidence="14" id="KW-1185">Reference proteome</keyword>
<dbReference type="SMART" id="SM00355">
    <property type="entry name" value="ZnF_C2H2"/>
    <property type="match status" value="2"/>
</dbReference>
<evidence type="ECO:0000256" key="5">
    <source>
        <dbReference type="ARBA" id="ARBA00022833"/>
    </source>
</evidence>
<dbReference type="FunFam" id="3.30.160.60:FF:001102">
    <property type="entry name" value="Transcription factor IIIA"/>
    <property type="match status" value="1"/>
</dbReference>
<dbReference type="OrthoDB" id="4066283at2759"/>
<feature type="region of interest" description="Disordered" evidence="11">
    <location>
        <begin position="276"/>
        <end position="307"/>
    </location>
</feature>
<dbReference type="PROSITE" id="PS00028">
    <property type="entry name" value="ZINC_FINGER_C2H2_1"/>
    <property type="match status" value="2"/>
</dbReference>
<evidence type="ECO:0000256" key="3">
    <source>
        <dbReference type="ARBA" id="ARBA00022737"/>
    </source>
</evidence>
<dbReference type="InterPro" id="IPR013087">
    <property type="entry name" value="Znf_C2H2_type"/>
</dbReference>
<dbReference type="eggNOG" id="KOG1721">
    <property type="taxonomic scope" value="Eukaryota"/>
</dbReference>
<dbReference type="GeneID" id="5547862"/>
<keyword evidence="7" id="KW-0238">DNA-binding</keyword>
<dbReference type="InterPro" id="IPR036236">
    <property type="entry name" value="Znf_C2H2_sf"/>
</dbReference>
<dbReference type="SUPFAM" id="SSF57667">
    <property type="entry name" value="beta-beta-alpha zinc fingers"/>
    <property type="match status" value="1"/>
</dbReference>
<dbReference type="PANTHER" id="PTHR16515:SF49">
    <property type="entry name" value="GASTRULA ZINC FINGER PROTEIN XLCGF49.1-LIKE-RELATED"/>
    <property type="match status" value="1"/>
</dbReference>
<evidence type="ECO:0000256" key="8">
    <source>
        <dbReference type="ARBA" id="ARBA00023163"/>
    </source>
</evidence>
<feature type="region of interest" description="Disordered" evidence="11">
    <location>
        <begin position="333"/>
        <end position="388"/>
    </location>
</feature>
<name>A7TDN6_VANPO</name>